<reference evidence="2" key="2">
    <citation type="submission" date="2020-11" db="EMBL/GenBank/DDBJ databases">
        <authorList>
            <consortium name="DOE Joint Genome Institute"/>
            <person name="Kuo A."/>
            <person name="Miyauchi S."/>
            <person name="Kiss E."/>
            <person name="Drula E."/>
            <person name="Kohler A."/>
            <person name="Sanchez-Garcia M."/>
            <person name="Andreopoulos B."/>
            <person name="Barry K.W."/>
            <person name="Bonito G."/>
            <person name="Buee M."/>
            <person name="Carver A."/>
            <person name="Chen C."/>
            <person name="Cichocki N."/>
            <person name="Clum A."/>
            <person name="Culley D."/>
            <person name="Crous P.W."/>
            <person name="Fauchery L."/>
            <person name="Girlanda M."/>
            <person name="Hayes R."/>
            <person name="Keri Z."/>
            <person name="Labutti K."/>
            <person name="Lipzen A."/>
            <person name="Lombard V."/>
            <person name="Magnuson J."/>
            <person name="Maillard F."/>
            <person name="Morin E."/>
            <person name="Murat C."/>
            <person name="Nolan M."/>
            <person name="Ohm R."/>
            <person name="Pangilinan J."/>
            <person name="Pereira M."/>
            <person name="Perotto S."/>
            <person name="Peter M."/>
            <person name="Riley R."/>
            <person name="Sitrit Y."/>
            <person name="Stielow B."/>
            <person name="Szollosi G."/>
            <person name="Zifcakova L."/>
            <person name="Stursova M."/>
            <person name="Spatafora J.W."/>
            <person name="Tedersoo L."/>
            <person name="Vaario L.-M."/>
            <person name="Yamada A."/>
            <person name="Yan M."/>
            <person name="Wang P."/>
            <person name="Xu J."/>
            <person name="Bruns T."/>
            <person name="Baldrian P."/>
            <person name="Vilgalys R."/>
            <person name="Henrissat B."/>
            <person name="Grigoriev I.V."/>
            <person name="Hibbett D."/>
            <person name="Nagy L.G."/>
            <person name="Martin F.M."/>
        </authorList>
    </citation>
    <scope>NUCLEOTIDE SEQUENCE</scope>
    <source>
        <strain evidence="2">UH-Tt-Lm1</strain>
    </source>
</reference>
<dbReference type="AlphaFoldDB" id="A0A9P6HJM6"/>
<dbReference type="Proteomes" id="UP000736335">
    <property type="component" value="Unassembled WGS sequence"/>
</dbReference>
<organism evidence="2 3">
    <name type="scientific">Thelephora terrestris</name>
    <dbReference type="NCBI Taxonomy" id="56493"/>
    <lineage>
        <taxon>Eukaryota</taxon>
        <taxon>Fungi</taxon>
        <taxon>Dikarya</taxon>
        <taxon>Basidiomycota</taxon>
        <taxon>Agaricomycotina</taxon>
        <taxon>Agaricomycetes</taxon>
        <taxon>Thelephorales</taxon>
        <taxon>Thelephoraceae</taxon>
        <taxon>Thelephora</taxon>
    </lineage>
</organism>
<accession>A0A9P6HJM6</accession>
<evidence type="ECO:0000256" key="1">
    <source>
        <dbReference type="SAM" id="Phobius"/>
    </source>
</evidence>
<keyword evidence="1" id="KW-0812">Transmembrane</keyword>
<dbReference type="EMBL" id="WIUZ02000005">
    <property type="protein sequence ID" value="KAF9786759.1"/>
    <property type="molecule type" value="Genomic_DNA"/>
</dbReference>
<feature type="transmembrane region" description="Helical" evidence="1">
    <location>
        <begin position="6"/>
        <end position="27"/>
    </location>
</feature>
<keyword evidence="1" id="KW-0472">Membrane</keyword>
<reference evidence="2" key="1">
    <citation type="journal article" date="2020" name="Nat. Commun.">
        <title>Large-scale genome sequencing of mycorrhizal fungi provides insights into the early evolution of symbiotic traits.</title>
        <authorList>
            <person name="Miyauchi S."/>
            <person name="Kiss E."/>
            <person name="Kuo A."/>
            <person name="Drula E."/>
            <person name="Kohler A."/>
            <person name="Sanchez-Garcia M."/>
            <person name="Morin E."/>
            <person name="Andreopoulos B."/>
            <person name="Barry K.W."/>
            <person name="Bonito G."/>
            <person name="Buee M."/>
            <person name="Carver A."/>
            <person name="Chen C."/>
            <person name="Cichocki N."/>
            <person name="Clum A."/>
            <person name="Culley D."/>
            <person name="Crous P.W."/>
            <person name="Fauchery L."/>
            <person name="Girlanda M."/>
            <person name="Hayes R.D."/>
            <person name="Keri Z."/>
            <person name="LaButti K."/>
            <person name="Lipzen A."/>
            <person name="Lombard V."/>
            <person name="Magnuson J."/>
            <person name="Maillard F."/>
            <person name="Murat C."/>
            <person name="Nolan M."/>
            <person name="Ohm R.A."/>
            <person name="Pangilinan J."/>
            <person name="Pereira M.F."/>
            <person name="Perotto S."/>
            <person name="Peter M."/>
            <person name="Pfister S."/>
            <person name="Riley R."/>
            <person name="Sitrit Y."/>
            <person name="Stielow J.B."/>
            <person name="Szollosi G."/>
            <person name="Zifcakova L."/>
            <person name="Stursova M."/>
            <person name="Spatafora J.W."/>
            <person name="Tedersoo L."/>
            <person name="Vaario L.M."/>
            <person name="Yamada A."/>
            <person name="Yan M."/>
            <person name="Wang P."/>
            <person name="Xu J."/>
            <person name="Bruns T."/>
            <person name="Baldrian P."/>
            <person name="Vilgalys R."/>
            <person name="Dunand C."/>
            <person name="Henrissat B."/>
            <person name="Grigoriev I.V."/>
            <person name="Hibbett D."/>
            <person name="Nagy L.G."/>
            <person name="Martin F.M."/>
        </authorList>
    </citation>
    <scope>NUCLEOTIDE SEQUENCE</scope>
    <source>
        <strain evidence="2">UH-Tt-Lm1</strain>
    </source>
</reference>
<evidence type="ECO:0000313" key="3">
    <source>
        <dbReference type="Proteomes" id="UP000736335"/>
    </source>
</evidence>
<proteinExistence type="predicted"/>
<feature type="transmembrane region" description="Helical" evidence="1">
    <location>
        <begin position="100"/>
        <end position="118"/>
    </location>
</feature>
<gene>
    <name evidence="2" type="ORF">BJ322DRAFT_1051819</name>
</gene>
<feature type="transmembrane region" description="Helical" evidence="1">
    <location>
        <begin position="55"/>
        <end position="76"/>
    </location>
</feature>
<keyword evidence="1" id="KW-1133">Transmembrane helix</keyword>
<comment type="caution">
    <text evidence="2">The sequence shown here is derived from an EMBL/GenBank/DDBJ whole genome shotgun (WGS) entry which is preliminary data.</text>
</comment>
<sequence>MRNILIAVGFGVITVAECGLGTFHVILTAREGGKLIPLNAFHLCLLARNHRRIEIAYVCLSLLYDTLAFFVIVFQARRSKVPGLKVPTILNTIAEDSTRYFMVIFASHFVLLMTLSFGREMIQLLPSS</sequence>
<name>A0A9P6HJM6_9AGAM</name>
<keyword evidence="3" id="KW-1185">Reference proteome</keyword>
<evidence type="ECO:0000313" key="2">
    <source>
        <dbReference type="EMBL" id="KAF9786759.1"/>
    </source>
</evidence>
<protein>
    <submittedName>
        <fullName evidence="2">Uncharacterized protein</fullName>
    </submittedName>
</protein>
<dbReference type="OrthoDB" id="10477398at2759"/>